<accession>A0AAV4GLC3</accession>
<feature type="compositionally biased region" description="Polar residues" evidence="1">
    <location>
        <begin position="35"/>
        <end position="47"/>
    </location>
</feature>
<dbReference type="AlphaFoldDB" id="A0AAV4GLC3"/>
<dbReference type="Proteomes" id="UP000762676">
    <property type="component" value="Unassembled WGS sequence"/>
</dbReference>
<dbReference type="EMBL" id="BMAT01012095">
    <property type="protein sequence ID" value="GFR85855.1"/>
    <property type="molecule type" value="Genomic_DNA"/>
</dbReference>
<evidence type="ECO:0000313" key="2">
    <source>
        <dbReference type="EMBL" id="GFR85855.1"/>
    </source>
</evidence>
<protein>
    <submittedName>
        <fullName evidence="2">Uncharacterized protein</fullName>
    </submittedName>
</protein>
<proteinExistence type="predicted"/>
<sequence>MRVTAGFTAWGKRRPVSSTRSLRQVSPGRREDSDPQQSGSVTRTSGCQDAHLTRTAKVFRPETSDTLRVPGHIWAMTPDASLLLFPACFGVRTWMYG</sequence>
<evidence type="ECO:0000313" key="3">
    <source>
        <dbReference type="Proteomes" id="UP000762676"/>
    </source>
</evidence>
<reference evidence="2 3" key="1">
    <citation type="journal article" date="2021" name="Elife">
        <title>Chloroplast acquisition without the gene transfer in kleptoplastic sea slugs, Plakobranchus ocellatus.</title>
        <authorList>
            <person name="Maeda T."/>
            <person name="Takahashi S."/>
            <person name="Yoshida T."/>
            <person name="Shimamura S."/>
            <person name="Takaki Y."/>
            <person name="Nagai Y."/>
            <person name="Toyoda A."/>
            <person name="Suzuki Y."/>
            <person name="Arimoto A."/>
            <person name="Ishii H."/>
            <person name="Satoh N."/>
            <person name="Nishiyama T."/>
            <person name="Hasebe M."/>
            <person name="Maruyama T."/>
            <person name="Minagawa J."/>
            <person name="Obokata J."/>
            <person name="Shigenobu S."/>
        </authorList>
    </citation>
    <scope>NUCLEOTIDE SEQUENCE [LARGE SCALE GENOMIC DNA]</scope>
</reference>
<gene>
    <name evidence="2" type="ORF">ElyMa_006039000</name>
</gene>
<evidence type="ECO:0000256" key="1">
    <source>
        <dbReference type="SAM" id="MobiDB-lite"/>
    </source>
</evidence>
<organism evidence="2 3">
    <name type="scientific">Elysia marginata</name>
    <dbReference type="NCBI Taxonomy" id="1093978"/>
    <lineage>
        <taxon>Eukaryota</taxon>
        <taxon>Metazoa</taxon>
        <taxon>Spiralia</taxon>
        <taxon>Lophotrochozoa</taxon>
        <taxon>Mollusca</taxon>
        <taxon>Gastropoda</taxon>
        <taxon>Heterobranchia</taxon>
        <taxon>Euthyneura</taxon>
        <taxon>Panpulmonata</taxon>
        <taxon>Sacoglossa</taxon>
        <taxon>Placobranchoidea</taxon>
        <taxon>Plakobranchidae</taxon>
        <taxon>Elysia</taxon>
    </lineage>
</organism>
<comment type="caution">
    <text evidence="2">The sequence shown here is derived from an EMBL/GenBank/DDBJ whole genome shotgun (WGS) entry which is preliminary data.</text>
</comment>
<name>A0AAV4GLC3_9GAST</name>
<keyword evidence="3" id="KW-1185">Reference proteome</keyword>
<feature type="region of interest" description="Disordered" evidence="1">
    <location>
        <begin position="12"/>
        <end position="55"/>
    </location>
</feature>